<evidence type="ECO:0000256" key="5">
    <source>
        <dbReference type="SAM" id="Coils"/>
    </source>
</evidence>
<keyword evidence="3" id="KW-1133">Transmembrane helix</keyword>
<keyword evidence="4" id="KW-0472">Membrane</keyword>
<dbReference type="AlphaFoldDB" id="A0A2P7S7K6"/>
<comment type="caution">
    <text evidence="7">The sequence shown here is derived from an EMBL/GenBank/DDBJ whole genome shotgun (WGS) entry which is preliminary data.</text>
</comment>
<protein>
    <submittedName>
        <fullName evidence="7">Phage tail protein</fullName>
    </submittedName>
</protein>
<dbReference type="GO" id="GO:0016020">
    <property type="term" value="C:membrane"/>
    <property type="evidence" value="ECO:0007669"/>
    <property type="project" value="UniProtKB-SubCell"/>
</dbReference>
<dbReference type="Pfam" id="PF09731">
    <property type="entry name" value="Mitofilin"/>
    <property type="match status" value="1"/>
</dbReference>
<feature type="compositionally biased region" description="Low complexity" evidence="6">
    <location>
        <begin position="91"/>
        <end position="104"/>
    </location>
</feature>
<evidence type="ECO:0000256" key="3">
    <source>
        <dbReference type="ARBA" id="ARBA00022989"/>
    </source>
</evidence>
<dbReference type="RefSeq" id="WP_106773188.1">
    <property type="nucleotide sequence ID" value="NZ_PXYK01000014.1"/>
</dbReference>
<feature type="region of interest" description="Disordered" evidence="6">
    <location>
        <begin position="1"/>
        <end position="155"/>
    </location>
</feature>
<evidence type="ECO:0000313" key="8">
    <source>
        <dbReference type="Proteomes" id="UP000241229"/>
    </source>
</evidence>
<evidence type="ECO:0000256" key="1">
    <source>
        <dbReference type="ARBA" id="ARBA00004370"/>
    </source>
</evidence>
<evidence type="ECO:0000256" key="4">
    <source>
        <dbReference type="ARBA" id="ARBA00023136"/>
    </source>
</evidence>
<evidence type="ECO:0000256" key="2">
    <source>
        <dbReference type="ARBA" id="ARBA00022692"/>
    </source>
</evidence>
<accession>A0A2P7S7K6</accession>
<dbReference type="Gene3D" id="1.20.5.340">
    <property type="match status" value="1"/>
</dbReference>
<dbReference type="InterPro" id="IPR019133">
    <property type="entry name" value="MIC60"/>
</dbReference>
<dbReference type="OrthoDB" id="8480612at2"/>
<name>A0A2P7S7K6_9HYPH</name>
<feature type="compositionally biased region" description="Basic and acidic residues" evidence="6">
    <location>
        <begin position="78"/>
        <end position="90"/>
    </location>
</feature>
<keyword evidence="2" id="KW-0812">Transmembrane</keyword>
<feature type="coiled-coil region" evidence="5">
    <location>
        <begin position="222"/>
        <end position="274"/>
    </location>
</feature>
<organism evidence="7 8">
    <name type="scientific">Kumtagia ephedrae</name>
    <dbReference type="NCBI Taxonomy" id="2116701"/>
    <lineage>
        <taxon>Bacteria</taxon>
        <taxon>Pseudomonadati</taxon>
        <taxon>Pseudomonadota</taxon>
        <taxon>Alphaproteobacteria</taxon>
        <taxon>Hyphomicrobiales</taxon>
        <taxon>Phyllobacteriaceae</taxon>
        <taxon>Kumtagia</taxon>
    </lineage>
</organism>
<keyword evidence="8" id="KW-1185">Reference proteome</keyword>
<feature type="compositionally biased region" description="Basic residues" evidence="6">
    <location>
        <begin position="1"/>
        <end position="11"/>
    </location>
</feature>
<proteinExistence type="predicted"/>
<dbReference type="EMBL" id="PXYK01000014">
    <property type="protein sequence ID" value="PSJ58449.1"/>
    <property type="molecule type" value="Genomic_DNA"/>
</dbReference>
<feature type="compositionally biased region" description="Basic and acidic residues" evidence="6">
    <location>
        <begin position="121"/>
        <end position="144"/>
    </location>
</feature>
<sequence>MVKTPRTRHSKTQREPLTIELDPADVSRVSETETVSPAAADSVSGDPESPSQAGADAEGSAGATAPGTEEISAAETEAGPHDVPNDRLSTEPEPATETGTAAQPDQEYQPAEPAREPAGYRFDETEARQPESGRTESSASRDDTATPSPAPPRGDGFSRIAAGVIGAVVALAAAGGLQYAGLLGAPHTSGGNPQAAAEIESLRQEVAAVRSDAGTDDLGARVDGLSSALDALKADVAALREAPPGGGSGDAAALQALDDRIKQVESTIAALGQAPDAADLTALGERVAAVEALARTENDSAAEAGDRLAALEQTVGSLAGRVDAQAQQPKIALAIATAALKAAVDRGAPFAAELETFAAIFPTAPELAALRAHAEKGVSTREALLAELEPAATAMIAAAKPVDPDAGIVDRLMQSAESLVTVRPVGAVEGAGVPEIVARMEAALTAGDLDKAIAEYDSLPDAAKAAAGGFGDKLKARRDVEKLVDQAIAGAMKA</sequence>
<dbReference type="Proteomes" id="UP000241229">
    <property type="component" value="Unassembled WGS sequence"/>
</dbReference>
<evidence type="ECO:0000313" key="7">
    <source>
        <dbReference type="EMBL" id="PSJ58449.1"/>
    </source>
</evidence>
<keyword evidence="5" id="KW-0175">Coiled coil</keyword>
<reference evidence="7 8" key="1">
    <citation type="submission" date="2018-03" db="EMBL/GenBank/DDBJ databases">
        <title>The draft genome of Mesorhizobium sp. 6GN-30.</title>
        <authorList>
            <person name="Liu L."/>
            <person name="Li L."/>
            <person name="Wang T."/>
            <person name="Zhang X."/>
            <person name="Liang L."/>
        </authorList>
    </citation>
    <scope>NUCLEOTIDE SEQUENCE [LARGE SCALE GENOMIC DNA]</scope>
    <source>
        <strain evidence="7 8">6GN30</strain>
    </source>
</reference>
<comment type="subcellular location">
    <subcellularLocation>
        <location evidence="1">Membrane</location>
    </subcellularLocation>
</comment>
<gene>
    <name evidence="7" type="ORF">C7I84_15945</name>
</gene>
<evidence type="ECO:0000256" key="6">
    <source>
        <dbReference type="SAM" id="MobiDB-lite"/>
    </source>
</evidence>